<dbReference type="Proteomes" id="UP000366945">
    <property type="component" value="Unassembled WGS sequence"/>
</dbReference>
<organism evidence="1 2">
    <name type="scientific">Pandoraea pneumonica</name>
    <dbReference type="NCBI Taxonomy" id="2508299"/>
    <lineage>
        <taxon>Bacteria</taxon>
        <taxon>Pseudomonadati</taxon>
        <taxon>Pseudomonadota</taxon>
        <taxon>Betaproteobacteria</taxon>
        <taxon>Burkholderiales</taxon>
        <taxon>Burkholderiaceae</taxon>
        <taxon>Pandoraea</taxon>
    </lineage>
</organism>
<dbReference type="AlphaFoldDB" id="A0A5E4RRW7"/>
<dbReference type="RefSeq" id="WP_370865822.1">
    <property type="nucleotide sequence ID" value="NZ_CABPSK010000001.1"/>
</dbReference>
<dbReference type="GeneID" id="300402354"/>
<name>A0A5E4RRW7_9BURK</name>
<gene>
    <name evidence="1" type="ORF">PPN31114_00281</name>
</gene>
<reference evidence="1 2" key="1">
    <citation type="submission" date="2019-08" db="EMBL/GenBank/DDBJ databases">
        <authorList>
            <person name="Peeters C."/>
        </authorList>
    </citation>
    <scope>NUCLEOTIDE SEQUENCE [LARGE SCALE GENOMIC DNA]</scope>
    <source>
        <strain evidence="1 2">LMG 31114</strain>
    </source>
</reference>
<proteinExistence type="predicted"/>
<sequence>MIATPKLRILDILQRQGISMKTGRPYDMRTAQCALTQTTSEGVKTVVGTVTLPEALKDTEPGDYLAEFAFAQSIDGQLVPRIVALQPYAPSARAGDPTKPAK</sequence>
<keyword evidence="2" id="KW-1185">Reference proteome</keyword>
<evidence type="ECO:0000313" key="2">
    <source>
        <dbReference type="Proteomes" id="UP000366945"/>
    </source>
</evidence>
<protein>
    <submittedName>
        <fullName evidence="1">Cellulose synthase</fullName>
    </submittedName>
</protein>
<accession>A0A5E4RRW7</accession>
<evidence type="ECO:0000313" key="1">
    <source>
        <dbReference type="EMBL" id="VVD64608.1"/>
    </source>
</evidence>
<dbReference type="EMBL" id="CABPSK010000001">
    <property type="protein sequence ID" value="VVD64608.1"/>
    <property type="molecule type" value="Genomic_DNA"/>
</dbReference>